<dbReference type="GO" id="GO:0005634">
    <property type="term" value="C:nucleus"/>
    <property type="evidence" value="ECO:0007669"/>
    <property type="project" value="UniProtKB-SubCell"/>
</dbReference>
<dbReference type="InterPro" id="IPR009057">
    <property type="entry name" value="Homeodomain-like_sf"/>
</dbReference>
<dbReference type="GO" id="GO:0000978">
    <property type="term" value="F:RNA polymerase II cis-regulatory region sequence-specific DNA binding"/>
    <property type="evidence" value="ECO:0007669"/>
    <property type="project" value="TreeGrafter"/>
</dbReference>
<dbReference type="PANTHER" id="PTHR45946:SF4">
    <property type="entry name" value="HOMEOBOX PROTEIN ROUGH-RELATED"/>
    <property type="match status" value="1"/>
</dbReference>
<dbReference type="PRINTS" id="PR00024">
    <property type="entry name" value="HOMEOBOX"/>
</dbReference>
<evidence type="ECO:0000256" key="4">
    <source>
        <dbReference type="ARBA" id="ARBA00023155"/>
    </source>
</evidence>
<feature type="compositionally biased region" description="Polar residues" evidence="8">
    <location>
        <begin position="188"/>
        <end position="201"/>
    </location>
</feature>
<protein>
    <submittedName>
        <fullName evidence="10">Hox1</fullName>
    </submittedName>
</protein>
<evidence type="ECO:0000256" key="8">
    <source>
        <dbReference type="SAM" id="MobiDB-lite"/>
    </source>
</evidence>
<proteinExistence type="evidence at transcript level"/>
<keyword evidence="4 6" id="KW-0371">Homeobox</keyword>
<feature type="DNA-binding region" description="Homeobox" evidence="6">
    <location>
        <begin position="198"/>
        <end position="257"/>
    </location>
</feature>
<dbReference type="PRINTS" id="PR00031">
    <property type="entry name" value="HTHREPRESSR"/>
</dbReference>
<sequence>MNSDNDYTLCNLDSHSYGGSYNNSDIPATNYGYANISNRSLDTGQNYYATEAVLPHGLGNGDILLGSSNQGYPVSTSVLGRNSRHAGNYGLCDLSIPQTNDCYMPNGGSANGTCMDMGVRTPYNSSPDHMRGGIIGSNGYTHQSPGGSPIKSDQSSTSGYSSKPFRWMTIKRNGMKPAGKPGEYGYTPPSTAAPQTGPNSGRTNFTNKQLTELEKEFHFNKYLTRARRIEIAASLGLNETQVKIWFQNRRMKQKKRMREVQFEKSGVDTCQLTLDALTVPNLAMCHDTR</sequence>
<dbReference type="GO" id="GO:0000981">
    <property type="term" value="F:DNA-binding transcription factor activity, RNA polymerase II-specific"/>
    <property type="evidence" value="ECO:0007669"/>
    <property type="project" value="InterPro"/>
</dbReference>
<comment type="subcellular location">
    <subcellularLocation>
        <location evidence="1 6 7">Nucleus</location>
    </subcellularLocation>
</comment>
<evidence type="ECO:0000256" key="7">
    <source>
        <dbReference type="RuleBase" id="RU000682"/>
    </source>
</evidence>
<dbReference type="InterPro" id="IPR046327">
    <property type="entry name" value="HXA1/B1/D1"/>
</dbReference>
<dbReference type="Gene3D" id="1.10.10.60">
    <property type="entry name" value="Homeodomain-like"/>
    <property type="match status" value="1"/>
</dbReference>
<dbReference type="Pfam" id="PF00046">
    <property type="entry name" value="Homeodomain"/>
    <property type="match status" value="1"/>
</dbReference>
<dbReference type="InterPro" id="IPR001356">
    <property type="entry name" value="HD"/>
</dbReference>
<dbReference type="PROSITE" id="PS50071">
    <property type="entry name" value="HOMEOBOX_2"/>
    <property type="match status" value="1"/>
</dbReference>
<evidence type="ECO:0000256" key="5">
    <source>
        <dbReference type="ARBA" id="ARBA00023242"/>
    </source>
</evidence>
<keyword evidence="3 6" id="KW-0238">DNA-binding</keyword>
<accession>A0A4D6QHH5</accession>
<reference evidence="10" key="1">
    <citation type="submission" date="2019-03" db="EMBL/GenBank/DDBJ databases">
        <title>Dorsoventral dissociation of Hox gene expression underpins diversification of mollusks.</title>
        <authorList>
            <person name="Huan P."/>
            <person name="Wang Q."/>
            <person name="Tan S."/>
            <person name="Liu B."/>
        </authorList>
    </citation>
    <scope>NUCLEOTIDE SEQUENCE</scope>
</reference>
<evidence type="ECO:0000313" key="10">
    <source>
        <dbReference type="EMBL" id="QCF47216.1"/>
    </source>
</evidence>
<keyword evidence="2" id="KW-0217">Developmental protein</keyword>
<evidence type="ECO:0000256" key="1">
    <source>
        <dbReference type="ARBA" id="ARBA00004123"/>
    </source>
</evidence>
<evidence type="ECO:0000259" key="9">
    <source>
        <dbReference type="PROSITE" id="PS50071"/>
    </source>
</evidence>
<keyword evidence="5 6" id="KW-0539">Nucleus</keyword>
<feature type="domain" description="Homeobox" evidence="9">
    <location>
        <begin position="196"/>
        <end position="256"/>
    </location>
</feature>
<evidence type="ECO:0000256" key="2">
    <source>
        <dbReference type="ARBA" id="ARBA00022473"/>
    </source>
</evidence>
<dbReference type="FunFam" id="1.10.10.60:FF:000113">
    <property type="entry name" value="homeobox protein Hox-B1"/>
    <property type="match status" value="1"/>
</dbReference>
<dbReference type="PROSITE" id="PS00027">
    <property type="entry name" value="HOMEOBOX_1"/>
    <property type="match status" value="1"/>
</dbReference>
<dbReference type="InterPro" id="IPR020479">
    <property type="entry name" value="HD_metazoa"/>
</dbReference>
<dbReference type="InterPro" id="IPR000047">
    <property type="entry name" value="HTH_motif"/>
</dbReference>
<name>A0A4D6QHH5_9GAST</name>
<dbReference type="InterPro" id="IPR017970">
    <property type="entry name" value="Homeobox_CS"/>
</dbReference>
<evidence type="ECO:0000256" key="6">
    <source>
        <dbReference type="PROSITE-ProRule" id="PRU00108"/>
    </source>
</evidence>
<dbReference type="AlphaFoldDB" id="A0A4D6QHH5"/>
<dbReference type="EMBL" id="MK637065">
    <property type="protein sequence ID" value="QCF47216.1"/>
    <property type="molecule type" value="mRNA"/>
</dbReference>
<feature type="region of interest" description="Disordered" evidence="8">
    <location>
        <begin position="135"/>
        <end position="201"/>
    </location>
</feature>
<dbReference type="SUPFAM" id="SSF46689">
    <property type="entry name" value="Homeodomain-like"/>
    <property type="match status" value="1"/>
</dbReference>
<dbReference type="CDD" id="cd00086">
    <property type="entry name" value="homeodomain"/>
    <property type="match status" value="1"/>
</dbReference>
<feature type="compositionally biased region" description="Polar residues" evidence="8">
    <location>
        <begin position="138"/>
        <end position="161"/>
    </location>
</feature>
<dbReference type="SMART" id="SM00389">
    <property type="entry name" value="HOX"/>
    <property type="match status" value="1"/>
</dbReference>
<evidence type="ECO:0000256" key="3">
    <source>
        <dbReference type="ARBA" id="ARBA00023125"/>
    </source>
</evidence>
<organism evidence="10">
    <name type="scientific">Lottia goshimai</name>
    <dbReference type="NCBI Taxonomy" id="1824450"/>
    <lineage>
        <taxon>Eukaryota</taxon>
        <taxon>Metazoa</taxon>
        <taxon>Spiralia</taxon>
        <taxon>Lophotrochozoa</taxon>
        <taxon>Mollusca</taxon>
        <taxon>Gastropoda</taxon>
        <taxon>Patellogastropoda</taxon>
        <taxon>Lottioidea</taxon>
        <taxon>Lottiidae</taxon>
        <taxon>Lottia</taxon>
    </lineage>
</organism>
<dbReference type="PANTHER" id="PTHR45946">
    <property type="entry name" value="HOMEOBOX PROTEIN ROUGH-RELATED"/>
    <property type="match status" value="1"/>
</dbReference>